<evidence type="ECO:0000313" key="3">
    <source>
        <dbReference type="Proteomes" id="UP000282759"/>
    </source>
</evidence>
<proteinExistence type="predicted"/>
<protein>
    <recommendedName>
        <fullName evidence="4">DUF4595 domain-containing protein</fullName>
    </recommendedName>
</protein>
<dbReference type="RefSeq" id="WP_127702754.1">
    <property type="nucleotide sequence ID" value="NZ_SACK01000001.1"/>
</dbReference>
<comment type="caution">
    <text evidence="2">The sequence shown here is derived from an EMBL/GenBank/DDBJ whole genome shotgun (WGS) entry which is preliminary data.</text>
</comment>
<dbReference type="PROSITE" id="PS51257">
    <property type="entry name" value="PROKAR_LIPOPROTEIN"/>
    <property type="match status" value="1"/>
</dbReference>
<feature type="signal peptide" evidence="1">
    <location>
        <begin position="1"/>
        <end position="22"/>
    </location>
</feature>
<dbReference type="AlphaFoldDB" id="A0A3S2V9X7"/>
<dbReference type="EMBL" id="SACK01000001">
    <property type="protein sequence ID" value="RVU02377.1"/>
    <property type="molecule type" value="Genomic_DNA"/>
</dbReference>
<reference evidence="2 3" key="1">
    <citation type="submission" date="2019-01" db="EMBL/GenBank/DDBJ databases">
        <authorList>
            <person name="Chen W.-M."/>
        </authorList>
    </citation>
    <scope>NUCLEOTIDE SEQUENCE [LARGE SCALE GENOMIC DNA]</scope>
    <source>
        <strain evidence="2 3">YBJ-36</strain>
    </source>
</reference>
<name>A0A3S2V9X7_9SPHI</name>
<keyword evidence="3" id="KW-1185">Reference proteome</keyword>
<evidence type="ECO:0008006" key="4">
    <source>
        <dbReference type="Google" id="ProtNLM"/>
    </source>
</evidence>
<feature type="chain" id="PRO_5018641064" description="DUF4595 domain-containing protein" evidence="1">
    <location>
        <begin position="23"/>
        <end position="267"/>
    </location>
</feature>
<sequence length="267" mass="29664">MKQTLSILLLAALLATSCSKSSSTNEEPKPGEATVLLTKVINNTIGDTYYGKPIMEFTYNGKQLTKATIYHYSITPDVETNIFVYDGSGILTGTTISHTSSNTYDFAKSTVTLSGSNVGNIKFYKSGNTLGAEHTLTYSNGNLTKWFNPNEVEINYQYDANGNNTKQDATEYSNGNATNYKYTITNKSFDDKKNLTKALPYWAYFRSYLGEHALSYTPGAHNPVSFNDDGTEKVYSYTYNSYGYPASMTVTSSGRTESYTYEYVEVK</sequence>
<dbReference type="OrthoDB" id="757351at2"/>
<evidence type="ECO:0000256" key="1">
    <source>
        <dbReference type="SAM" id="SignalP"/>
    </source>
</evidence>
<accession>A0A3S2V9X7</accession>
<evidence type="ECO:0000313" key="2">
    <source>
        <dbReference type="EMBL" id="RVU02377.1"/>
    </source>
</evidence>
<keyword evidence="1" id="KW-0732">Signal</keyword>
<gene>
    <name evidence="2" type="ORF">EOD41_00095</name>
</gene>
<dbReference type="Proteomes" id="UP000282759">
    <property type="component" value="Unassembled WGS sequence"/>
</dbReference>
<organism evidence="2 3">
    <name type="scientific">Mucilaginibacter limnophilus</name>
    <dbReference type="NCBI Taxonomy" id="1932778"/>
    <lineage>
        <taxon>Bacteria</taxon>
        <taxon>Pseudomonadati</taxon>
        <taxon>Bacteroidota</taxon>
        <taxon>Sphingobacteriia</taxon>
        <taxon>Sphingobacteriales</taxon>
        <taxon>Sphingobacteriaceae</taxon>
        <taxon>Mucilaginibacter</taxon>
    </lineage>
</organism>